<protein>
    <recommendedName>
        <fullName evidence="2">Serpin domain-containing protein</fullName>
    </recommendedName>
</protein>
<dbReference type="InterPro" id="IPR042178">
    <property type="entry name" value="Serpin_sf_1"/>
</dbReference>
<dbReference type="GO" id="GO:0004867">
    <property type="term" value="F:serine-type endopeptidase inhibitor activity"/>
    <property type="evidence" value="ECO:0007669"/>
    <property type="project" value="InterPro"/>
</dbReference>
<dbReference type="AlphaFoldDB" id="A0A6A4LRK4"/>
<dbReference type="PANTHER" id="PTHR11461">
    <property type="entry name" value="SERINE PROTEASE INHIBITOR, SERPIN"/>
    <property type="match status" value="1"/>
</dbReference>
<comment type="similarity">
    <text evidence="1">Belongs to the serpin family.</text>
</comment>
<reference evidence="3 4" key="1">
    <citation type="journal article" date="2019" name="Genome Biol. Evol.">
        <title>The Rhododendron genome and chromosomal organization provide insight into shared whole-genome duplications across the heath family (Ericaceae).</title>
        <authorList>
            <person name="Soza V.L."/>
            <person name="Lindsley D."/>
            <person name="Waalkes A."/>
            <person name="Ramage E."/>
            <person name="Patwardhan R.P."/>
            <person name="Burton J.N."/>
            <person name="Adey A."/>
            <person name="Kumar A."/>
            <person name="Qiu R."/>
            <person name="Shendure J."/>
            <person name="Hall B."/>
        </authorList>
    </citation>
    <scope>NUCLEOTIDE SEQUENCE [LARGE SCALE GENOMIC DNA]</scope>
    <source>
        <strain evidence="3">RSF 1966-606</strain>
    </source>
</reference>
<name>A0A6A4LRK4_9ERIC</name>
<dbReference type="OrthoDB" id="1063785at2759"/>
<feature type="domain" description="Serpin" evidence="2">
    <location>
        <begin position="72"/>
        <end position="170"/>
    </location>
</feature>
<sequence>MDYSTAIAKQLFSSESRRAQRELCAVSRIDRRVLTMGRRIKGPTLEPCCVSWGARHRRDQVDCIGDDGGGREMGMMFPFLENPEDLLEMMKIPKGIRPFYPSVMIQKVVIKVDEKGTEAAVISYMQLATTAGRSCPPPKRPSFIADHPFMFMIKEEMSGLIFFKGAVLNPRL</sequence>
<dbReference type="InterPro" id="IPR023796">
    <property type="entry name" value="Serpin_dom"/>
</dbReference>
<dbReference type="InterPro" id="IPR000215">
    <property type="entry name" value="Serpin_fam"/>
</dbReference>
<keyword evidence="4" id="KW-1185">Reference proteome</keyword>
<feature type="non-terminal residue" evidence="3">
    <location>
        <position position="1"/>
    </location>
</feature>
<evidence type="ECO:0000313" key="4">
    <source>
        <dbReference type="Proteomes" id="UP000428333"/>
    </source>
</evidence>
<dbReference type="PROSITE" id="PS00284">
    <property type="entry name" value="SERPIN"/>
    <property type="match status" value="1"/>
</dbReference>
<dbReference type="Proteomes" id="UP000428333">
    <property type="component" value="Linkage Group LG04"/>
</dbReference>
<dbReference type="GO" id="GO:0005615">
    <property type="term" value="C:extracellular space"/>
    <property type="evidence" value="ECO:0007669"/>
    <property type="project" value="InterPro"/>
</dbReference>
<evidence type="ECO:0000256" key="1">
    <source>
        <dbReference type="ARBA" id="ARBA00009500"/>
    </source>
</evidence>
<proteinExistence type="inferred from homology"/>
<dbReference type="EMBL" id="QEFC01000934">
    <property type="protein sequence ID" value="KAE9461903.1"/>
    <property type="molecule type" value="Genomic_DNA"/>
</dbReference>
<organism evidence="3 4">
    <name type="scientific">Rhododendron williamsianum</name>
    <dbReference type="NCBI Taxonomy" id="262921"/>
    <lineage>
        <taxon>Eukaryota</taxon>
        <taxon>Viridiplantae</taxon>
        <taxon>Streptophyta</taxon>
        <taxon>Embryophyta</taxon>
        <taxon>Tracheophyta</taxon>
        <taxon>Spermatophyta</taxon>
        <taxon>Magnoliopsida</taxon>
        <taxon>eudicotyledons</taxon>
        <taxon>Gunneridae</taxon>
        <taxon>Pentapetalae</taxon>
        <taxon>asterids</taxon>
        <taxon>Ericales</taxon>
        <taxon>Ericaceae</taxon>
        <taxon>Ericoideae</taxon>
        <taxon>Rhodoreae</taxon>
        <taxon>Rhododendron</taxon>
    </lineage>
</organism>
<dbReference type="PANTHER" id="PTHR11461:SF315">
    <property type="entry name" value="SERPIN-Z3-LIKE"/>
    <property type="match status" value="1"/>
</dbReference>
<dbReference type="SUPFAM" id="SSF56574">
    <property type="entry name" value="Serpins"/>
    <property type="match status" value="1"/>
</dbReference>
<dbReference type="Pfam" id="PF00079">
    <property type="entry name" value="Serpin"/>
    <property type="match status" value="1"/>
</dbReference>
<evidence type="ECO:0000259" key="2">
    <source>
        <dbReference type="Pfam" id="PF00079"/>
    </source>
</evidence>
<dbReference type="Gene3D" id="3.30.497.10">
    <property type="entry name" value="Antithrombin, subunit I, domain 2"/>
    <property type="match status" value="1"/>
</dbReference>
<gene>
    <name evidence="3" type="ORF">C3L33_06220</name>
</gene>
<dbReference type="InterPro" id="IPR023795">
    <property type="entry name" value="Serpin_CS"/>
</dbReference>
<comment type="caution">
    <text evidence="3">The sequence shown here is derived from an EMBL/GenBank/DDBJ whole genome shotgun (WGS) entry which is preliminary data.</text>
</comment>
<evidence type="ECO:0000313" key="3">
    <source>
        <dbReference type="EMBL" id="KAE9461903.1"/>
    </source>
</evidence>
<accession>A0A6A4LRK4</accession>
<dbReference type="InterPro" id="IPR036186">
    <property type="entry name" value="Serpin_sf"/>
</dbReference>